<protein>
    <submittedName>
        <fullName evidence="2">1,2-epoxyphenylacetyl-CoA isomerase</fullName>
    </submittedName>
</protein>
<dbReference type="SUPFAM" id="SSF52096">
    <property type="entry name" value="ClpP/crotonase"/>
    <property type="match status" value="1"/>
</dbReference>
<evidence type="ECO:0000256" key="1">
    <source>
        <dbReference type="ARBA" id="ARBA00005254"/>
    </source>
</evidence>
<dbReference type="EMBL" id="BHZE01000013">
    <property type="protein sequence ID" value="GCD77944.1"/>
    <property type="molecule type" value="Genomic_DNA"/>
</dbReference>
<dbReference type="InterPro" id="IPR029045">
    <property type="entry name" value="ClpP/crotonase-like_dom_sf"/>
</dbReference>
<organism evidence="2 3">
    <name type="scientific">Thermaurantimonas aggregans</name>
    <dbReference type="NCBI Taxonomy" id="2173829"/>
    <lineage>
        <taxon>Bacteria</taxon>
        <taxon>Pseudomonadati</taxon>
        <taxon>Bacteroidota</taxon>
        <taxon>Flavobacteriia</taxon>
        <taxon>Flavobacteriales</taxon>
        <taxon>Schleiferiaceae</taxon>
        <taxon>Thermaurantimonas</taxon>
    </lineage>
</organism>
<dbReference type="Proteomes" id="UP000286715">
    <property type="component" value="Unassembled WGS sequence"/>
</dbReference>
<dbReference type="PANTHER" id="PTHR43802">
    <property type="entry name" value="ENOYL-COA HYDRATASE"/>
    <property type="match status" value="1"/>
</dbReference>
<evidence type="ECO:0000313" key="3">
    <source>
        <dbReference type="Proteomes" id="UP000286715"/>
    </source>
</evidence>
<dbReference type="Gene3D" id="1.10.12.10">
    <property type="entry name" value="Lyase 2-enoyl-coa Hydratase, Chain A, domain 2"/>
    <property type="match status" value="1"/>
</dbReference>
<dbReference type="InterPro" id="IPR014748">
    <property type="entry name" value="Enoyl-CoA_hydra_C"/>
</dbReference>
<dbReference type="CDD" id="cd06558">
    <property type="entry name" value="crotonase-like"/>
    <property type="match status" value="1"/>
</dbReference>
<reference evidence="2 3" key="1">
    <citation type="submission" date="2018-11" db="EMBL/GenBank/DDBJ databases">
        <title>Schleiferia aggregans sp. nov., a moderately thermophilic heterotrophic bacterium isolated from microbial mats at a terrestrial hot spring.</title>
        <authorList>
            <person name="Iino T."/>
            <person name="Ohkuma M."/>
            <person name="Haruta S."/>
        </authorList>
    </citation>
    <scope>NUCLEOTIDE SEQUENCE [LARGE SCALE GENOMIC DNA]</scope>
    <source>
        <strain evidence="2 3">LA</strain>
    </source>
</reference>
<name>A0A401XLS6_9FLAO</name>
<dbReference type="Gene3D" id="3.90.226.10">
    <property type="entry name" value="2-enoyl-CoA Hydratase, Chain A, domain 1"/>
    <property type="match status" value="1"/>
</dbReference>
<dbReference type="InterPro" id="IPR001753">
    <property type="entry name" value="Enoyl-CoA_hydra/iso"/>
</dbReference>
<sequence length="259" mass="27902">MSAFIQSGFSDGVLSIYLNRTEKYNAFIREMALAFQEELNRADADASVRAVYISGRGKAFCSGQDLAEAIDPNGPELTRIVSEHYNPIIIKMRQCMKPIVVAVNGVAAGAGANIALAGDVVVAARSATFIQAFSKIGLIPDSGGTYTLPRLIGFGKASALMMLGDKVTADEAERMGMIYKVFDDVEFATASYNIAKTLAQMPTKGLALTKKALNKSASNDLITQLKLEDELQTQAGNTHDYKEGVTAFLEKRTPKFIGK</sequence>
<keyword evidence="3" id="KW-1185">Reference proteome</keyword>
<keyword evidence="2" id="KW-0413">Isomerase</keyword>
<comment type="similarity">
    <text evidence="1">Belongs to the enoyl-CoA hydratase/isomerase family.</text>
</comment>
<dbReference type="OrthoDB" id="9775794at2"/>
<dbReference type="AlphaFoldDB" id="A0A401XLS6"/>
<dbReference type="PANTHER" id="PTHR43802:SF1">
    <property type="entry name" value="IP11341P-RELATED"/>
    <property type="match status" value="1"/>
</dbReference>
<dbReference type="GO" id="GO:0016853">
    <property type="term" value="F:isomerase activity"/>
    <property type="evidence" value="ECO:0007669"/>
    <property type="project" value="UniProtKB-KW"/>
</dbReference>
<accession>A0A401XLS6</accession>
<proteinExistence type="inferred from homology"/>
<gene>
    <name evidence="2" type="primary">paaG</name>
    <name evidence="2" type="ORF">JCM31826_14260</name>
</gene>
<dbReference type="RefSeq" id="WP_124398008.1">
    <property type="nucleotide sequence ID" value="NZ_BHZE01000013.1"/>
</dbReference>
<dbReference type="Pfam" id="PF00378">
    <property type="entry name" value="ECH_1"/>
    <property type="match status" value="1"/>
</dbReference>
<evidence type="ECO:0000313" key="2">
    <source>
        <dbReference type="EMBL" id="GCD77944.1"/>
    </source>
</evidence>
<comment type="caution">
    <text evidence="2">The sequence shown here is derived from an EMBL/GenBank/DDBJ whole genome shotgun (WGS) entry which is preliminary data.</text>
</comment>